<protein>
    <recommendedName>
        <fullName evidence="15">GPI ethanolamine phosphate transferase 3</fullName>
    </recommendedName>
</protein>
<dbReference type="InterPro" id="IPR037675">
    <property type="entry name" value="PIG-O_N"/>
</dbReference>
<comment type="subcellular location">
    <subcellularLocation>
        <location evidence="1">Endoplasmic reticulum membrane</location>
        <topology evidence="1">Multi-pass membrane protein</topology>
    </subcellularLocation>
</comment>
<keyword evidence="4" id="KW-0337">GPI-anchor biosynthesis</keyword>
<comment type="similarity">
    <text evidence="3">Belongs to the PIGG/PIGN/PIGO family. PIGO subfamily.</text>
</comment>
<organism evidence="12 14">
    <name type="scientific">Didymodactylos carnosus</name>
    <dbReference type="NCBI Taxonomy" id="1234261"/>
    <lineage>
        <taxon>Eukaryota</taxon>
        <taxon>Metazoa</taxon>
        <taxon>Spiralia</taxon>
        <taxon>Gnathifera</taxon>
        <taxon>Rotifera</taxon>
        <taxon>Eurotatoria</taxon>
        <taxon>Bdelloidea</taxon>
        <taxon>Philodinida</taxon>
        <taxon>Philodinidae</taxon>
        <taxon>Didymodactylos</taxon>
    </lineage>
</organism>
<keyword evidence="5" id="KW-0808">Transferase</keyword>
<evidence type="ECO:0000256" key="9">
    <source>
        <dbReference type="ARBA" id="ARBA00023136"/>
    </source>
</evidence>
<dbReference type="EMBL" id="CAJOBC010002042">
    <property type="protein sequence ID" value="CAF3712236.1"/>
    <property type="molecule type" value="Genomic_DNA"/>
</dbReference>
<dbReference type="GO" id="GO:0051377">
    <property type="term" value="F:mannose-ethanolamine phosphotransferase activity"/>
    <property type="evidence" value="ECO:0007669"/>
    <property type="project" value="InterPro"/>
</dbReference>
<dbReference type="GO" id="GO:0006506">
    <property type="term" value="P:GPI anchor biosynthetic process"/>
    <property type="evidence" value="ECO:0007669"/>
    <property type="project" value="UniProtKB-UniPathway"/>
</dbReference>
<dbReference type="InterPro" id="IPR039524">
    <property type="entry name" value="PIGO/GPI13"/>
</dbReference>
<evidence type="ECO:0000256" key="5">
    <source>
        <dbReference type="ARBA" id="ARBA00022679"/>
    </source>
</evidence>
<evidence type="ECO:0000256" key="7">
    <source>
        <dbReference type="ARBA" id="ARBA00022824"/>
    </source>
</evidence>
<dbReference type="Proteomes" id="UP000681722">
    <property type="component" value="Unassembled WGS sequence"/>
</dbReference>
<keyword evidence="6 11" id="KW-0812">Transmembrane</keyword>
<comment type="caution">
    <text evidence="12">The sequence shown here is derived from an EMBL/GenBank/DDBJ whole genome shotgun (WGS) entry which is preliminary data.</text>
</comment>
<evidence type="ECO:0000313" key="14">
    <source>
        <dbReference type="Proteomes" id="UP000663829"/>
    </source>
</evidence>
<dbReference type="Gene3D" id="3.40.720.10">
    <property type="entry name" value="Alkaline Phosphatase, subunit A"/>
    <property type="match status" value="1"/>
</dbReference>
<keyword evidence="7" id="KW-0256">Endoplasmic reticulum</keyword>
<evidence type="ECO:0000256" key="1">
    <source>
        <dbReference type="ARBA" id="ARBA00004477"/>
    </source>
</evidence>
<evidence type="ECO:0000256" key="3">
    <source>
        <dbReference type="ARBA" id="ARBA00008695"/>
    </source>
</evidence>
<dbReference type="SUPFAM" id="SSF53649">
    <property type="entry name" value="Alkaline phosphatase-like"/>
    <property type="match status" value="1"/>
</dbReference>
<name>A0A814C3N2_9BILA</name>
<reference evidence="12" key="1">
    <citation type="submission" date="2021-02" db="EMBL/GenBank/DDBJ databases">
        <authorList>
            <person name="Nowell W R."/>
        </authorList>
    </citation>
    <scope>NUCLEOTIDE SEQUENCE</scope>
</reference>
<keyword evidence="10" id="KW-0325">Glycoprotein</keyword>
<accession>A0A814C3N2</accession>
<evidence type="ECO:0000256" key="11">
    <source>
        <dbReference type="SAM" id="Phobius"/>
    </source>
</evidence>
<evidence type="ECO:0008006" key="15">
    <source>
        <dbReference type="Google" id="ProtNLM"/>
    </source>
</evidence>
<dbReference type="Proteomes" id="UP000663829">
    <property type="component" value="Unassembled WGS sequence"/>
</dbReference>
<dbReference type="InterPro" id="IPR002591">
    <property type="entry name" value="Phosphodiest/P_Trfase"/>
</dbReference>
<dbReference type="GO" id="GO:0005789">
    <property type="term" value="C:endoplasmic reticulum membrane"/>
    <property type="evidence" value="ECO:0007669"/>
    <property type="project" value="UniProtKB-SubCell"/>
</dbReference>
<evidence type="ECO:0000256" key="10">
    <source>
        <dbReference type="ARBA" id="ARBA00023180"/>
    </source>
</evidence>
<dbReference type="PANTHER" id="PTHR23071">
    <property type="entry name" value="PHOSPHATIDYLINOSITOL GLYCAN"/>
    <property type="match status" value="1"/>
</dbReference>
<evidence type="ECO:0000313" key="12">
    <source>
        <dbReference type="EMBL" id="CAF0934796.1"/>
    </source>
</evidence>
<dbReference type="CDD" id="cd16023">
    <property type="entry name" value="GPI_EPT_3"/>
    <property type="match status" value="1"/>
</dbReference>
<gene>
    <name evidence="12" type="ORF">GPM918_LOCUS10381</name>
    <name evidence="13" type="ORF">SRO942_LOCUS10382</name>
</gene>
<keyword evidence="8 11" id="KW-1133">Transmembrane helix</keyword>
<sequence>MQYLFILLNIVYGIGLLLFLNGFLLTRRTILQNSTDISSQQQFKNGSSEFNQIVLLVIDALRYDFIQPQQHTKLNPFYHNQMSHVQQLLIRHPRQARLVKLHADPPTTTLQRLKALTTGTLPTFIDFSYNFFGYEVNEDNILFQSHNNNKWNISFLGDDTWLTLYPTMFHRHHAYPSFNVYDLDTVDNGILEHLDELIKQQKSFIIAHFLGVDHCGHRYSPSHTEMSRKLRQMDMVILNITSQLKSNSLLIVVGDHGMTSSGDHGGDELNEIETAMFVYTNKQNYFTLLEDSSTTIHYSQMDFVPTLSWYLQILVPYSNLGFVINELIPEHEHLDAMKQNFNQIRLYLSKLSSVDSTLKLSNELTMLYSRLNS</sequence>
<evidence type="ECO:0000256" key="2">
    <source>
        <dbReference type="ARBA" id="ARBA00004687"/>
    </source>
</evidence>
<comment type="pathway">
    <text evidence="2">Glycolipid biosynthesis; glycosylphosphatidylinositol-anchor biosynthesis.</text>
</comment>
<feature type="non-terminal residue" evidence="12">
    <location>
        <position position="1"/>
    </location>
</feature>
<proteinExistence type="inferred from homology"/>
<feature type="transmembrane region" description="Helical" evidence="11">
    <location>
        <begin position="6"/>
        <end position="25"/>
    </location>
</feature>
<dbReference type="AlphaFoldDB" id="A0A814C3N2"/>
<keyword evidence="9 11" id="KW-0472">Membrane</keyword>
<evidence type="ECO:0000313" key="13">
    <source>
        <dbReference type="EMBL" id="CAF3712236.1"/>
    </source>
</evidence>
<dbReference type="UniPathway" id="UPA00196"/>
<dbReference type="EMBL" id="CAJNOQ010002042">
    <property type="protein sequence ID" value="CAF0934796.1"/>
    <property type="molecule type" value="Genomic_DNA"/>
</dbReference>
<evidence type="ECO:0000256" key="4">
    <source>
        <dbReference type="ARBA" id="ARBA00022502"/>
    </source>
</evidence>
<dbReference type="OrthoDB" id="272139at2759"/>
<evidence type="ECO:0000256" key="6">
    <source>
        <dbReference type="ARBA" id="ARBA00022692"/>
    </source>
</evidence>
<keyword evidence="14" id="KW-1185">Reference proteome</keyword>
<dbReference type="PANTHER" id="PTHR23071:SF1">
    <property type="entry name" value="GPI ETHANOLAMINE PHOSPHATE TRANSFERASE 3"/>
    <property type="match status" value="1"/>
</dbReference>
<evidence type="ECO:0000256" key="8">
    <source>
        <dbReference type="ARBA" id="ARBA00022989"/>
    </source>
</evidence>
<dbReference type="Pfam" id="PF01663">
    <property type="entry name" value="Phosphodiest"/>
    <property type="match status" value="1"/>
</dbReference>
<dbReference type="InterPro" id="IPR017850">
    <property type="entry name" value="Alkaline_phosphatase_core_sf"/>
</dbReference>